<keyword evidence="3" id="KW-1185">Reference proteome</keyword>
<evidence type="ECO:0000256" key="1">
    <source>
        <dbReference type="SAM" id="MobiDB-lite"/>
    </source>
</evidence>
<dbReference type="Proteomes" id="UP001148018">
    <property type="component" value="Unassembled WGS sequence"/>
</dbReference>
<gene>
    <name evidence="2" type="ORF">NHX12_019183</name>
</gene>
<comment type="caution">
    <text evidence="2">The sequence shown here is derived from an EMBL/GenBank/DDBJ whole genome shotgun (WGS) entry which is preliminary data.</text>
</comment>
<reference evidence="2" key="1">
    <citation type="submission" date="2022-07" db="EMBL/GenBank/DDBJ databases">
        <title>Chromosome-level genome of Muraenolepis orangiensis.</title>
        <authorList>
            <person name="Kim J."/>
        </authorList>
    </citation>
    <scope>NUCLEOTIDE SEQUENCE</scope>
    <source>
        <strain evidence="2">KU_S4_2022</strain>
        <tissue evidence="2">Muscle</tissue>
    </source>
</reference>
<dbReference type="EMBL" id="JANIIK010000035">
    <property type="protein sequence ID" value="KAJ3612926.1"/>
    <property type="molecule type" value="Genomic_DNA"/>
</dbReference>
<proteinExistence type="predicted"/>
<accession>A0A9Q0IXA1</accession>
<evidence type="ECO:0000313" key="2">
    <source>
        <dbReference type="EMBL" id="KAJ3612926.1"/>
    </source>
</evidence>
<feature type="region of interest" description="Disordered" evidence="1">
    <location>
        <begin position="1"/>
        <end position="69"/>
    </location>
</feature>
<protein>
    <submittedName>
        <fullName evidence="2">Uncharacterized protein</fullName>
    </submittedName>
</protein>
<dbReference type="AlphaFoldDB" id="A0A9Q0IXA1"/>
<name>A0A9Q0IXA1_9TELE</name>
<organism evidence="2 3">
    <name type="scientific">Muraenolepis orangiensis</name>
    <name type="common">Patagonian moray cod</name>
    <dbReference type="NCBI Taxonomy" id="630683"/>
    <lineage>
        <taxon>Eukaryota</taxon>
        <taxon>Metazoa</taxon>
        <taxon>Chordata</taxon>
        <taxon>Craniata</taxon>
        <taxon>Vertebrata</taxon>
        <taxon>Euteleostomi</taxon>
        <taxon>Actinopterygii</taxon>
        <taxon>Neopterygii</taxon>
        <taxon>Teleostei</taxon>
        <taxon>Neoteleostei</taxon>
        <taxon>Acanthomorphata</taxon>
        <taxon>Zeiogadaria</taxon>
        <taxon>Gadariae</taxon>
        <taxon>Gadiformes</taxon>
        <taxon>Muraenolepidoidei</taxon>
        <taxon>Muraenolepididae</taxon>
        <taxon>Muraenolepis</taxon>
    </lineage>
</organism>
<feature type="compositionally biased region" description="Polar residues" evidence="1">
    <location>
        <begin position="38"/>
        <end position="69"/>
    </location>
</feature>
<sequence>MDAGRPPPGRSASWEQAAVTPLENKQASTRDTGGGESGSLTDANMKALQTANNITPRSPTSATTGENGR</sequence>
<feature type="non-terminal residue" evidence="2">
    <location>
        <position position="69"/>
    </location>
</feature>
<evidence type="ECO:0000313" key="3">
    <source>
        <dbReference type="Proteomes" id="UP001148018"/>
    </source>
</evidence>